<dbReference type="SUPFAM" id="SSF55979">
    <property type="entry name" value="DNA clamp"/>
    <property type="match status" value="3"/>
</dbReference>
<dbReference type="Gene3D" id="3.10.150.10">
    <property type="entry name" value="DNA Polymerase III, subunit A, domain 2"/>
    <property type="match status" value="1"/>
</dbReference>
<dbReference type="Pfam" id="PF00712">
    <property type="entry name" value="DNA_pol3_beta"/>
    <property type="match status" value="1"/>
</dbReference>
<dbReference type="GO" id="GO:0009360">
    <property type="term" value="C:DNA polymerase III complex"/>
    <property type="evidence" value="ECO:0007669"/>
    <property type="project" value="InterPro"/>
</dbReference>
<evidence type="ECO:0000259" key="11">
    <source>
        <dbReference type="Pfam" id="PF02767"/>
    </source>
</evidence>
<accession>A0A2H0BCW5</accession>
<dbReference type="AlphaFoldDB" id="A0A2H0BCW5"/>
<keyword evidence="6 9" id="KW-0235">DNA replication</keyword>
<keyword evidence="5 9" id="KW-0548">Nucleotidyltransferase</keyword>
<comment type="subcellular location">
    <subcellularLocation>
        <location evidence="1 9">Cytoplasm</location>
    </subcellularLocation>
</comment>
<evidence type="ECO:0000256" key="1">
    <source>
        <dbReference type="ARBA" id="ARBA00004496"/>
    </source>
</evidence>
<dbReference type="InterPro" id="IPR046938">
    <property type="entry name" value="DNA_clamp_sf"/>
</dbReference>
<evidence type="ECO:0000256" key="6">
    <source>
        <dbReference type="ARBA" id="ARBA00022705"/>
    </source>
</evidence>
<dbReference type="InterPro" id="IPR022637">
    <property type="entry name" value="DNA_polIII_beta_cen"/>
</dbReference>
<gene>
    <name evidence="13" type="primary">dnaN</name>
    <name evidence="13" type="ORF">COX06_03170</name>
</gene>
<feature type="domain" description="DNA polymerase III beta sliding clamp N-terminal" evidence="10">
    <location>
        <begin position="1"/>
        <end position="119"/>
    </location>
</feature>
<evidence type="ECO:0000313" key="13">
    <source>
        <dbReference type="EMBL" id="PIP55464.1"/>
    </source>
</evidence>
<evidence type="ECO:0000259" key="10">
    <source>
        <dbReference type="Pfam" id="PF00712"/>
    </source>
</evidence>
<feature type="domain" description="DNA polymerase III beta sliding clamp C-terminal" evidence="12">
    <location>
        <begin position="245"/>
        <end position="364"/>
    </location>
</feature>
<dbReference type="PANTHER" id="PTHR30478:SF0">
    <property type="entry name" value="BETA SLIDING CLAMP"/>
    <property type="match status" value="1"/>
</dbReference>
<protein>
    <recommendedName>
        <fullName evidence="9">Beta sliding clamp</fullName>
    </recommendedName>
</protein>
<dbReference type="GO" id="GO:0008408">
    <property type="term" value="F:3'-5' exonuclease activity"/>
    <property type="evidence" value="ECO:0007669"/>
    <property type="project" value="InterPro"/>
</dbReference>
<comment type="function">
    <text evidence="9">Confers DNA tethering and processivity to DNA polymerases and other proteins. Acts as a clamp, forming a ring around DNA (a reaction catalyzed by the clamp-loading complex) which diffuses in an ATP-independent manner freely and bidirectionally along dsDNA. Initially characterized for its ability to contact the catalytic subunit of DNA polymerase III (Pol III), a complex, multichain enzyme responsible for most of the replicative synthesis in bacteria; Pol III exhibits 3'-5' exonuclease proofreading activity. The beta chain is required for initiation of replication as well as for processivity of DNA replication.</text>
</comment>
<dbReference type="NCBIfam" id="TIGR00663">
    <property type="entry name" value="dnan"/>
    <property type="match status" value="1"/>
</dbReference>
<dbReference type="GO" id="GO:0003887">
    <property type="term" value="F:DNA-directed DNA polymerase activity"/>
    <property type="evidence" value="ECO:0007669"/>
    <property type="project" value="UniProtKB-UniRule"/>
</dbReference>
<comment type="caution">
    <text evidence="13">The sequence shown here is derived from an EMBL/GenBank/DDBJ whole genome shotgun (WGS) entry which is preliminary data.</text>
</comment>
<dbReference type="PANTHER" id="PTHR30478">
    <property type="entry name" value="DNA POLYMERASE III SUBUNIT BETA"/>
    <property type="match status" value="1"/>
</dbReference>
<evidence type="ECO:0000256" key="2">
    <source>
        <dbReference type="ARBA" id="ARBA00010752"/>
    </source>
</evidence>
<evidence type="ECO:0000259" key="12">
    <source>
        <dbReference type="Pfam" id="PF02768"/>
    </source>
</evidence>
<keyword evidence="3 9" id="KW-0963">Cytoplasm</keyword>
<dbReference type="Pfam" id="PF02767">
    <property type="entry name" value="DNA_pol3_beta_2"/>
    <property type="match status" value="1"/>
</dbReference>
<organism evidence="13 14">
    <name type="scientific">Candidatus Zambryskibacteria bacterium CG22_combo_CG10-13_8_21_14_all_42_17</name>
    <dbReference type="NCBI Taxonomy" id="1975118"/>
    <lineage>
        <taxon>Bacteria</taxon>
        <taxon>Candidatus Zambryskiibacteriota</taxon>
    </lineage>
</organism>
<evidence type="ECO:0000256" key="7">
    <source>
        <dbReference type="ARBA" id="ARBA00022932"/>
    </source>
</evidence>
<keyword evidence="4 9" id="KW-0808">Transferase</keyword>
<dbReference type="SMART" id="SM00480">
    <property type="entry name" value="POL3Bc"/>
    <property type="match status" value="1"/>
</dbReference>
<dbReference type="EMBL" id="PCST01000041">
    <property type="protein sequence ID" value="PIP55464.1"/>
    <property type="molecule type" value="Genomic_DNA"/>
</dbReference>
<dbReference type="InterPro" id="IPR022634">
    <property type="entry name" value="DNA_polIII_beta_N"/>
</dbReference>
<evidence type="ECO:0000256" key="9">
    <source>
        <dbReference type="PIRNR" id="PIRNR000804"/>
    </source>
</evidence>
<evidence type="ECO:0000313" key="14">
    <source>
        <dbReference type="Proteomes" id="UP000229794"/>
    </source>
</evidence>
<dbReference type="GO" id="GO:0006271">
    <property type="term" value="P:DNA strand elongation involved in DNA replication"/>
    <property type="evidence" value="ECO:0007669"/>
    <property type="project" value="TreeGrafter"/>
</dbReference>
<keyword evidence="7 9" id="KW-0239">DNA-directed DNA polymerase</keyword>
<comment type="subunit">
    <text evidence="9">Forms a ring-shaped head-to-tail homodimer around DNA.</text>
</comment>
<dbReference type="PIRSF" id="PIRSF000804">
    <property type="entry name" value="DNA_pol_III_b"/>
    <property type="match status" value="1"/>
</dbReference>
<proteinExistence type="inferred from homology"/>
<sequence length="367" mass="40903">MKIECIKDQLEEVLSKADKIAGKNITLPVLSGLYLDARQNFLVVKATNLDIGVSLNLPVKVIEPGIVVVPSHIISSFISSLLKDRNIVISTKNQTLEVKTLSTKTIIKTLPSEDFPVVPDIGDDKVFSMPARDIIFGIKSVIYAVSIGGVKPELSSISITHEGDFLVFAATDSFRLAEKKIRVKKIPHFKQILIPQKNAIEIIKIFDKGDEEISISIEEHQIALRSKNTYLTSRIIDGTFPDYHQIIPKEIITKAVLLKQDVINSLKTSIIFSDNFNQLTFKISPKGKNFEIESKNSNIGESVHTIDTVLEGEDIEINVNYRYFIDCFQSIMTDSVSLSFSGETKPIIIQAVGDTSFLYLVMPMNQS</sequence>
<dbReference type="InterPro" id="IPR022635">
    <property type="entry name" value="DNA_polIII_beta_C"/>
</dbReference>
<keyword evidence="8" id="KW-0238">DNA-binding</keyword>
<comment type="similarity">
    <text evidence="2 9">Belongs to the beta sliding clamp family.</text>
</comment>
<dbReference type="GO" id="GO:0003677">
    <property type="term" value="F:DNA binding"/>
    <property type="evidence" value="ECO:0007669"/>
    <property type="project" value="UniProtKB-UniRule"/>
</dbReference>
<dbReference type="CDD" id="cd00140">
    <property type="entry name" value="beta_clamp"/>
    <property type="match status" value="1"/>
</dbReference>
<evidence type="ECO:0000256" key="3">
    <source>
        <dbReference type="ARBA" id="ARBA00022490"/>
    </source>
</evidence>
<reference evidence="13 14" key="1">
    <citation type="submission" date="2017-09" db="EMBL/GenBank/DDBJ databases">
        <title>Depth-based differentiation of microbial function through sediment-hosted aquifers and enrichment of novel symbionts in the deep terrestrial subsurface.</title>
        <authorList>
            <person name="Probst A.J."/>
            <person name="Ladd B."/>
            <person name="Jarett J.K."/>
            <person name="Geller-Mcgrath D.E."/>
            <person name="Sieber C.M."/>
            <person name="Emerson J.B."/>
            <person name="Anantharaman K."/>
            <person name="Thomas B.C."/>
            <person name="Malmstrom R."/>
            <person name="Stieglmeier M."/>
            <person name="Klingl A."/>
            <person name="Woyke T."/>
            <person name="Ryan C.M."/>
            <person name="Banfield J.F."/>
        </authorList>
    </citation>
    <scope>NUCLEOTIDE SEQUENCE [LARGE SCALE GENOMIC DNA]</scope>
    <source>
        <strain evidence="13">CG22_combo_CG10-13_8_21_14_all_42_17</strain>
    </source>
</reference>
<feature type="domain" description="DNA polymerase III beta sliding clamp central" evidence="11">
    <location>
        <begin position="138"/>
        <end position="242"/>
    </location>
</feature>
<dbReference type="Gene3D" id="3.70.10.10">
    <property type="match status" value="1"/>
</dbReference>
<evidence type="ECO:0000256" key="5">
    <source>
        <dbReference type="ARBA" id="ARBA00022695"/>
    </source>
</evidence>
<dbReference type="InterPro" id="IPR001001">
    <property type="entry name" value="DNA_polIII_beta"/>
</dbReference>
<dbReference type="GO" id="GO:0005737">
    <property type="term" value="C:cytoplasm"/>
    <property type="evidence" value="ECO:0007669"/>
    <property type="project" value="UniProtKB-SubCell"/>
</dbReference>
<evidence type="ECO:0000256" key="8">
    <source>
        <dbReference type="ARBA" id="ARBA00023125"/>
    </source>
</evidence>
<evidence type="ECO:0000256" key="4">
    <source>
        <dbReference type="ARBA" id="ARBA00022679"/>
    </source>
</evidence>
<dbReference type="Proteomes" id="UP000229794">
    <property type="component" value="Unassembled WGS sequence"/>
</dbReference>
<dbReference type="Pfam" id="PF02768">
    <property type="entry name" value="DNA_pol3_beta_3"/>
    <property type="match status" value="1"/>
</dbReference>
<name>A0A2H0BCW5_9BACT</name>